<comment type="caution">
    <text evidence="1">The sequence shown here is derived from an EMBL/GenBank/DDBJ whole genome shotgun (WGS) entry which is preliminary data.</text>
</comment>
<keyword evidence="2" id="KW-1185">Reference proteome</keyword>
<dbReference type="AlphaFoldDB" id="A0A7X0HUD9"/>
<evidence type="ECO:0000313" key="1">
    <source>
        <dbReference type="EMBL" id="MBB6447060.1"/>
    </source>
</evidence>
<name>A0A7X0HUD9_9BACI</name>
<sequence>MDLGKWLWPSAGMDFWKIEDTEYQVEIKWSLNPFLDYKELSYKFYNCGFHIFKNVIESGHDNVKSDMWFLPGIFMLRQSMELGIKALLCRVNTKKRDMQDVFEKCCHDLPMLWGKYVESNAENYLTDEEKQWIVSYLTSLELVDAKSDMFRFPFEDDFLSQYRGKFIDNVDVANNMLQAFALIKKCIECGAIDTIDEFDDKLKPQFFIMASHGIGNCYFWQRLSDDGFHVKVTGYIAVADFIFQTDKLSKEEKTYPLIFMLRNAIELCLKRLFYSMVKNGVPQHVFLSKRKSHLIKKDLWKNVKPVIQYYADEQGQDTELIDVVEQKLFAINDIDKNGDNFRYPTSYSLEYRINDKKLDLKNAYEYMRSLLNFLDRCDSMLDAVAEYENEARSYYEAEMSSEIEWN</sequence>
<protein>
    <submittedName>
        <fullName evidence="1">Uncharacterized protein</fullName>
    </submittedName>
</protein>
<reference evidence="1 2" key="1">
    <citation type="submission" date="2020-08" db="EMBL/GenBank/DDBJ databases">
        <title>Genomic Encyclopedia of Type Strains, Phase IV (KMG-IV): sequencing the most valuable type-strain genomes for metagenomic binning, comparative biology and taxonomic classification.</title>
        <authorList>
            <person name="Goeker M."/>
        </authorList>
    </citation>
    <scope>NUCLEOTIDE SEQUENCE [LARGE SCALE GENOMIC DNA]</scope>
    <source>
        <strain evidence="1 2">DSM 5391</strain>
    </source>
</reference>
<proteinExistence type="predicted"/>
<accession>A0A7X0HUD9</accession>
<organism evidence="1 2">
    <name type="scientific">Bacillus benzoevorans</name>
    <dbReference type="NCBI Taxonomy" id="1456"/>
    <lineage>
        <taxon>Bacteria</taxon>
        <taxon>Bacillati</taxon>
        <taxon>Bacillota</taxon>
        <taxon>Bacilli</taxon>
        <taxon>Bacillales</taxon>
        <taxon>Bacillaceae</taxon>
        <taxon>Bacillus</taxon>
    </lineage>
</organism>
<dbReference type="EMBL" id="JACHGK010000016">
    <property type="protein sequence ID" value="MBB6447060.1"/>
    <property type="molecule type" value="Genomic_DNA"/>
</dbReference>
<gene>
    <name evidence="1" type="ORF">HNR53_003737</name>
</gene>
<dbReference type="RefSeq" id="WP_184528623.1">
    <property type="nucleotide sequence ID" value="NZ_JACHGK010000016.1"/>
</dbReference>
<evidence type="ECO:0000313" key="2">
    <source>
        <dbReference type="Proteomes" id="UP000531594"/>
    </source>
</evidence>
<dbReference type="Proteomes" id="UP000531594">
    <property type="component" value="Unassembled WGS sequence"/>
</dbReference>